<dbReference type="SUPFAM" id="SSF50969">
    <property type="entry name" value="YVTN repeat-like/Quinoprotein amine dehydrogenase"/>
    <property type="match status" value="1"/>
</dbReference>
<evidence type="ECO:0000313" key="1">
    <source>
        <dbReference type="EMBL" id="NYS93875.1"/>
    </source>
</evidence>
<comment type="caution">
    <text evidence="1">The sequence shown here is derived from an EMBL/GenBank/DDBJ whole genome shotgun (WGS) entry which is preliminary data.</text>
</comment>
<evidence type="ECO:0000313" key="2">
    <source>
        <dbReference type="Proteomes" id="UP000561011"/>
    </source>
</evidence>
<proteinExistence type="predicted"/>
<organism evidence="1 2">
    <name type="scientific">Sanguibacter inulinus</name>
    <dbReference type="NCBI Taxonomy" id="60922"/>
    <lineage>
        <taxon>Bacteria</taxon>
        <taxon>Bacillati</taxon>
        <taxon>Actinomycetota</taxon>
        <taxon>Actinomycetes</taxon>
        <taxon>Micrococcales</taxon>
        <taxon>Sanguibacteraceae</taxon>
        <taxon>Sanguibacter</taxon>
    </lineage>
</organism>
<dbReference type="AlphaFoldDB" id="A0A853ETF6"/>
<gene>
    <name evidence="1" type="ORF">HZZ10_10125</name>
</gene>
<name>A0A853ETF6_9MICO</name>
<reference evidence="1 2" key="1">
    <citation type="submission" date="2020-07" db="EMBL/GenBank/DDBJ databases">
        <title>MOT database genomes.</title>
        <authorList>
            <person name="Joseph S."/>
            <person name="Aduse-Opoku J."/>
            <person name="Hashim A."/>
            <person name="Wade W."/>
            <person name="Curtis M."/>
        </authorList>
    </citation>
    <scope>NUCLEOTIDE SEQUENCE [LARGE SCALE GENOMIC DNA]</scope>
    <source>
        <strain evidence="1 2">DSM 100099</strain>
    </source>
</reference>
<evidence type="ECO:0008006" key="3">
    <source>
        <dbReference type="Google" id="ProtNLM"/>
    </source>
</evidence>
<protein>
    <recommendedName>
        <fullName evidence="3">Pentapeptide repeat-containing protein</fullName>
    </recommendedName>
</protein>
<keyword evidence="2" id="KW-1185">Reference proteome</keyword>
<sequence>MDRRPELPTTVERALRAPVPEDAPHHIPTSTVLLDRSVLLTSWVEGRAATRLGILDLRTGGWSVVTGVRGMLRAAQPGIDGHALVLTDQGLWEIDLVALSVTRSLRTKIGKGNDELRAESDGTVVVAGSASTMESVVDRSTLTVVRRRRRAPLRVTLPTAAARRAGIVRVLHEGSGVLAGGTATREAAPQRLLVVSIEDGTEIASVEQPTGLSSVHVVHDGIVAAAPDLGRSRSLTAVLGVFGPPPPGTVPGALDDLVVAATASAESLLTRASRRKPVRTVHRDHRLEPGAHLHDLRVERVTLDGCSVARAAEADSRPTISRVHVTDLELQASTLSGAVFEDVTIDGLRAVHGSGFLFGCELRRVTLRGRVRGLVLATGLDDPDPATEALYARCHQERLADPEWMLDLTEATGDLTIRGYPARFVRRNPELQAVVTAEAVADGAWRSVDPGRSALRVALHELVRSGWEDVILVADPHGAHADDDLRYIRDLRDLGVATRD</sequence>
<dbReference type="Proteomes" id="UP000561011">
    <property type="component" value="Unassembled WGS sequence"/>
</dbReference>
<accession>A0A853ETF6</accession>
<dbReference type="EMBL" id="JACBYE010000021">
    <property type="protein sequence ID" value="NYS93875.1"/>
    <property type="molecule type" value="Genomic_DNA"/>
</dbReference>
<dbReference type="RefSeq" id="WP_179913410.1">
    <property type="nucleotide sequence ID" value="NZ_JACBYE010000021.1"/>
</dbReference>
<dbReference type="InterPro" id="IPR011044">
    <property type="entry name" value="Quino_amine_DH_bsu"/>
</dbReference>